<dbReference type="InterPro" id="IPR050728">
    <property type="entry name" value="Zinc_Metalloprotease_M4"/>
</dbReference>
<dbReference type="RefSeq" id="WP_115980877.1">
    <property type="nucleotide sequence ID" value="NZ_JAVDQS010000002.1"/>
</dbReference>
<evidence type="ECO:0000256" key="3">
    <source>
        <dbReference type="ARBA" id="ARBA00022729"/>
    </source>
</evidence>
<dbReference type="GO" id="GO:0008237">
    <property type="term" value="F:metallopeptidase activity"/>
    <property type="evidence" value="ECO:0007669"/>
    <property type="project" value="UniProtKB-KW"/>
</dbReference>
<gene>
    <name evidence="11" type="ORF">J2781_001264</name>
</gene>
<dbReference type="Gene3D" id="3.10.170.10">
    <property type="match status" value="1"/>
</dbReference>
<feature type="signal peptide" evidence="7">
    <location>
        <begin position="1"/>
        <end position="20"/>
    </location>
</feature>
<evidence type="ECO:0000313" key="11">
    <source>
        <dbReference type="EMBL" id="MDR6404349.1"/>
    </source>
</evidence>
<dbReference type="Pfam" id="PF07504">
    <property type="entry name" value="FTP"/>
    <property type="match status" value="1"/>
</dbReference>
<dbReference type="Pfam" id="PF03413">
    <property type="entry name" value="PepSY"/>
    <property type="match status" value="1"/>
</dbReference>
<comment type="caution">
    <text evidence="11">The sequence shown here is derived from an EMBL/GenBank/DDBJ whole genome shotgun (WGS) entry which is preliminary data.</text>
</comment>
<keyword evidence="3 7" id="KW-0732">Signal</keyword>
<evidence type="ECO:0000256" key="6">
    <source>
        <dbReference type="ARBA" id="ARBA00023049"/>
    </source>
</evidence>
<dbReference type="InterPro" id="IPR011096">
    <property type="entry name" value="FTP_domain"/>
</dbReference>
<reference evidence="11 12" key="1">
    <citation type="submission" date="2023-07" db="EMBL/GenBank/DDBJ databases">
        <title>Sorghum-associated microbial communities from plants grown in Nebraska, USA.</title>
        <authorList>
            <person name="Schachtman D."/>
        </authorList>
    </citation>
    <scope>NUCLEOTIDE SEQUENCE [LARGE SCALE GENOMIC DNA]</scope>
    <source>
        <strain evidence="11 12">DS1709</strain>
    </source>
</reference>
<dbReference type="Proteomes" id="UP001184853">
    <property type="component" value="Unassembled WGS sequence"/>
</dbReference>
<dbReference type="InterPro" id="IPR026444">
    <property type="entry name" value="Secre_tail"/>
</dbReference>
<feature type="domain" description="PepSY" evidence="8">
    <location>
        <begin position="111"/>
        <end position="177"/>
    </location>
</feature>
<sequence length="616" mass="68542">MKIKITSLFLGCVLSCSALMGQESSLETPARKWITENSRNLGVQNLTKLKLNFVKKGNIGETLRFQQMIKDVPVFQSEIVVHFNKEGKITHTSTESLKKDVKEISTIPSFSSSEALKKAHTASKSKGEITYEENKLFVYVTDQNETKLVYRILTSSFDNPGSWETIIDAQNGSIISVKDIAFYYHDKNDNPKPRKKTPPKQIKAKKVLVSGSGYIFNPDPLSKMQVAYSGQYVDNSDINNASFDAARSLVTIPEVDFTGGVYKLKGSYVEIKDLEAPSTGLFTQATNQFLFNRNDQGFEAVNAYWHIDNSLRYINQTLNIACLPLTNAGILWYDPHGFDGDDNSYYSNGTLVFGEGGVDDAEDADVILHELGHGIHDWLTNGNISQVNGLSEGCGDYWAQSYSRSLNQWPSSAPAYHWMFSWDGHNQYWSGRTTNYAATYPGGLTASIHSNGQIWATALMKIYNKIGKEKTDRAFLEGLAMTSSTTNQQQAAIAVRQAAIDMLGTFGFNCNDITQMTQEFTAAGYVLPAYSCTLAVDDVSKKEIIAIYPNPASDVLNISMKITKEEKVEIYNMEGRKIMETTIGKGKNSINVSHLQIGDYILKIKGLEISTKFIKK</sequence>
<evidence type="ECO:0000259" key="10">
    <source>
        <dbReference type="Pfam" id="PF18962"/>
    </source>
</evidence>
<feature type="chain" id="PRO_5047533030" evidence="7">
    <location>
        <begin position="21"/>
        <end position="616"/>
    </location>
</feature>
<keyword evidence="2" id="KW-0479">Metal-binding</keyword>
<keyword evidence="6 11" id="KW-0482">Metalloprotease</keyword>
<feature type="domain" description="FTP" evidence="9">
    <location>
        <begin position="63"/>
        <end position="91"/>
    </location>
</feature>
<evidence type="ECO:0000256" key="1">
    <source>
        <dbReference type="ARBA" id="ARBA00022670"/>
    </source>
</evidence>
<evidence type="ECO:0000256" key="4">
    <source>
        <dbReference type="ARBA" id="ARBA00022801"/>
    </source>
</evidence>
<dbReference type="Pfam" id="PF18962">
    <property type="entry name" value="Por_Secre_tail"/>
    <property type="match status" value="1"/>
</dbReference>
<keyword evidence="1" id="KW-0645">Protease</keyword>
<dbReference type="InterPro" id="IPR001842">
    <property type="entry name" value="Peptidase_M36"/>
</dbReference>
<dbReference type="Pfam" id="PF02128">
    <property type="entry name" value="Peptidase_M36"/>
    <property type="match status" value="1"/>
</dbReference>
<dbReference type="PANTHER" id="PTHR33794">
    <property type="entry name" value="BACILLOLYSIN"/>
    <property type="match status" value="1"/>
</dbReference>
<protein>
    <submittedName>
        <fullName evidence="11">Zn-dependent metalloprotease</fullName>
    </submittedName>
</protein>
<dbReference type="InterPro" id="IPR025711">
    <property type="entry name" value="PepSY"/>
</dbReference>
<dbReference type="SUPFAM" id="SSF55486">
    <property type="entry name" value="Metalloproteases ('zincins'), catalytic domain"/>
    <property type="match status" value="1"/>
</dbReference>
<evidence type="ECO:0000256" key="5">
    <source>
        <dbReference type="ARBA" id="ARBA00022833"/>
    </source>
</evidence>
<organism evidence="11 12">
    <name type="scientific">Chryseobacterium geocarposphaerae</name>
    <dbReference type="NCBI Taxonomy" id="1416776"/>
    <lineage>
        <taxon>Bacteria</taxon>
        <taxon>Pseudomonadati</taxon>
        <taxon>Bacteroidota</taxon>
        <taxon>Flavobacteriia</taxon>
        <taxon>Flavobacteriales</taxon>
        <taxon>Weeksellaceae</taxon>
        <taxon>Chryseobacterium group</taxon>
        <taxon>Chryseobacterium</taxon>
    </lineage>
</organism>
<dbReference type="Gene3D" id="3.10.450.490">
    <property type="match status" value="1"/>
</dbReference>
<dbReference type="NCBIfam" id="TIGR04183">
    <property type="entry name" value="Por_Secre_tail"/>
    <property type="match status" value="1"/>
</dbReference>
<evidence type="ECO:0000256" key="2">
    <source>
        <dbReference type="ARBA" id="ARBA00022723"/>
    </source>
</evidence>
<accession>A0ABU1LCC2</accession>
<evidence type="ECO:0000313" key="12">
    <source>
        <dbReference type="Proteomes" id="UP001184853"/>
    </source>
</evidence>
<dbReference type="Gene3D" id="3.10.450.40">
    <property type="match status" value="1"/>
</dbReference>
<proteinExistence type="predicted"/>
<keyword evidence="12" id="KW-1185">Reference proteome</keyword>
<keyword evidence="4" id="KW-0378">Hydrolase</keyword>
<evidence type="ECO:0000259" key="8">
    <source>
        <dbReference type="Pfam" id="PF03413"/>
    </source>
</evidence>
<dbReference type="PANTHER" id="PTHR33794:SF1">
    <property type="entry name" value="BACILLOLYSIN"/>
    <property type="match status" value="1"/>
</dbReference>
<evidence type="ECO:0000259" key="9">
    <source>
        <dbReference type="Pfam" id="PF07504"/>
    </source>
</evidence>
<feature type="domain" description="Secretion system C-terminal sorting" evidence="10">
    <location>
        <begin position="547"/>
        <end position="610"/>
    </location>
</feature>
<dbReference type="EMBL" id="JAVDQS010000002">
    <property type="protein sequence ID" value="MDR6404349.1"/>
    <property type="molecule type" value="Genomic_DNA"/>
</dbReference>
<name>A0ABU1LCC2_9FLAO</name>
<evidence type="ECO:0000256" key="7">
    <source>
        <dbReference type="SAM" id="SignalP"/>
    </source>
</evidence>
<keyword evidence="5" id="KW-0862">Zinc</keyword>